<dbReference type="Proteomes" id="UP000803844">
    <property type="component" value="Unassembled WGS sequence"/>
</dbReference>
<dbReference type="GeneID" id="63834076"/>
<feature type="domain" description="Heterokaryon incompatibility" evidence="1">
    <location>
        <begin position="53"/>
        <end position="187"/>
    </location>
</feature>
<protein>
    <submittedName>
        <fullName evidence="2">HET-domain-containing protein</fullName>
    </submittedName>
</protein>
<reference evidence="2" key="1">
    <citation type="journal article" date="2020" name="Phytopathology">
        <title>Genome sequence of the chestnut blight fungus Cryphonectria parasitica EP155: A fundamental resource for an archetypical invasive plant pathogen.</title>
        <authorList>
            <person name="Crouch J.A."/>
            <person name="Dawe A."/>
            <person name="Aerts A."/>
            <person name="Barry K."/>
            <person name="Churchill A.C.L."/>
            <person name="Grimwood J."/>
            <person name="Hillman B."/>
            <person name="Milgroom M.G."/>
            <person name="Pangilinan J."/>
            <person name="Smith M."/>
            <person name="Salamov A."/>
            <person name="Schmutz J."/>
            <person name="Yadav J."/>
            <person name="Grigoriev I.V."/>
            <person name="Nuss D."/>
        </authorList>
    </citation>
    <scope>NUCLEOTIDE SEQUENCE</scope>
    <source>
        <strain evidence="2">EP155</strain>
    </source>
</reference>
<dbReference type="RefSeq" id="XP_040778784.1">
    <property type="nucleotide sequence ID" value="XM_040916947.1"/>
</dbReference>
<feature type="non-terminal residue" evidence="2">
    <location>
        <position position="195"/>
    </location>
</feature>
<comment type="caution">
    <text evidence="2">The sequence shown here is derived from an EMBL/GenBank/DDBJ whole genome shotgun (WGS) entry which is preliminary data.</text>
</comment>
<keyword evidence="3" id="KW-1185">Reference proteome</keyword>
<organism evidence="2 3">
    <name type="scientific">Cryphonectria parasitica (strain ATCC 38755 / EP155)</name>
    <dbReference type="NCBI Taxonomy" id="660469"/>
    <lineage>
        <taxon>Eukaryota</taxon>
        <taxon>Fungi</taxon>
        <taxon>Dikarya</taxon>
        <taxon>Ascomycota</taxon>
        <taxon>Pezizomycotina</taxon>
        <taxon>Sordariomycetes</taxon>
        <taxon>Sordariomycetidae</taxon>
        <taxon>Diaporthales</taxon>
        <taxon>Cryphonectriaceae</taxon>
        <taxon>Cryphonectria-Endothia species complex</taxon>
        <taxon>Cryphonectria</taxon>
    </lineage>
</organism>
<evidence type="ECO:0000313" key="2">
    <source>
        <dbReference type="EMBL" id="KAF3767823.1"/>
    </source>
</evidence>
<name>A0A9P5CR30_CRYP1</name>
<dbReference type="PANTHER" id="PTHR24148">
    <property type="entry name" value="ANKYRIN REPEAT DOMAIN-CONTAINING PROTEIN 39 HOMOLOG-RELATED"/>
    <property type="match status" value="1"/>
</dbReference>
<accession>A0A9P5CR30</accession>
<dbReference type="AlphaFoldDB" id="A0A9P5CR30"/>
<dbReference type="Pfam" id="PF06985">
    <property type="entry name" value="HET"/>
    <property type="match status" value="1"/>
</dbReference>
<evidence type="ECO:0000313" key="3">
    <source>
        <dbReference type="Proteomes" id="UP000803844"/>
    </source>
</evidence>
<dbReference type="InterPro" id="IPR010730">
    <property type="entry name" value="HET"/>
</dbReference>
<dbReference type="OrthoDB" id="5230895at2759"/>
<sequence length="195" mass="21460">MSSGSTYDDAAAGNYQDLPQGNFIRCLVLSPGSGSDPLACELQTVDLDKQPDFEAISYVWGSDVKSETISCNGRTTYITANLSAALKRVRYASEPRSLWADSICIDQKNDKEKSHQVALMGKIYSCSRRTLIHIIGNDNGHAASVQSLVSLLDKSINHELNKIDPENDYVSLLLAQPWFHRGWVIQEAVLAKDAV</sequence>
<dbReference type="InterPro" id="IPR052895">
    <property type="entry name" value="HetReg/Transcr_Mod"/>
</dbReference>
<proteinExistence type="predicted"/>
<gene>
    <name evidence="2" type="ORF">M406DRAFT_254209</name>
</gene>
<evidence type="ECO:0000259" key="1">
    <source>
        <dbReference type="Pfam" id="PF06985"/>
    </source>
</evidence>
<dbReference type="PANTHER" id="PTHR24148:SF64">
    <property type="entry name" value="HETEROKARYON INCOMPATIBILITY DOMAIN-CONTAINING PROTEIN"/>
    <property type="match status" value="1"/>
</dbReference>
<dbReference type="EMBL" id="MU032346">
    <property type="protein sequence ID" value="KAF3767823.1"/>
    <property type="molecule type" value="Genomic_DNA"/>
</dbReference>